<reference evidence="2" key="1">
    <citation type="submission" date="2013-11" db="EMBL/GenBank/DDBJ databases">
        <title>The Genome Sequence of Phytophthora parasitica CHvinca01.</title>
        <authorList>
            <consortium name="The Broad Institute Genomics Platform"/>
            <person name="Russ C."/>
            <person name="Tyler B."/>
            <person name="Panabieres F."/>
            <person name="Shan W."/>
            <person name="Tripathy S."/>
            <person name="Grunwald N."/>
            <person name="Machado M."/>
            <person name="Johnson C.S."/>
            <person name="Arredondo F."/>
            <person name="Hong C."/>
            <person name="Coffey M."/>
            <person name="Young S.K."/>
            <person name="Zeng Q."/>
            <person name="Gargeya S."/>
            <person name="Fitzgerald M."/>
            <person name="Abouelleil A."/>
            <person name="Alvarado L."/>
            <person name="Chapman S.B."/>
            <person name="Gainer-Dewar J."/>
            <person name="Goldberg J."/>
            <person name="Griggs A."/>
            <person name="Gujja S."/>
            <person name="Hansen M."/>
            <person name="Howarth C."/>
            <person name="Imamovic A."/>
            <person name="Ireland A."/>
            <person name="Larimer J."/>
            <person name="McCowan C."/>
            <person name="Murphy C."/>
            <person name="Pearson M."/>
            <person name="Poon T.W."/>
            <person name="Priest M."/>
            <person name="Roberts A."/>
            <person name="Saif S."/>
            <person name="Shea T."/>
            <person name="Sykes S."/>
            <person name="Wortman J."/>
            <person name="Nusbaum C."/>
            <person name="Birren B."/>
        </authorList>
    </citation>
    <scope>NUCLEOTIDE SEQUENCE [LARGE SCALE GENOMIC DNA]</scope>
    <source>
        <strain evidence="2">CHvinca01</strain>
    </source>
</reference>
<sequence>MNCTTSVQARIDQFELMAQTNAKSGIPHIGPMTRLKIDNSLVKEIINRLDAQHTPTHSEFLQMMFEELAEEPTEKEQNIAPTKPVVYKSLMVNTLQSDNEDDDTAFNSYEDESVAESTTSFKSTRYSGVPRSPSTYSTASTSSLDSLLSSLDMFVPELLQASGRASPDFNKNVKPTVYRSRRTSFPENLQVTEVHHQRATLKETPLITTNESSIPAPKARRSSLYTSKKPASVAPRSRCSSFSAAKVPPTTEVACSTPPVVPPHRAKSHSNSSPVARYMDYESSPRFAAMRAMNVERRRRLEERNRALATAKSKRRYSKPRTPEWQKGLDQIHTQVFACKQNNQSHSAKTESTISRRHSTSTYPRG</sequence>
<feature type="compositionally biased region" description="Low complexity" evidence="1">
    <location>
        <begin position="132"/>
        <end position="141"/>
    </location>
</feature>
<protein>
    <submittedName>
        <fullName evidence="2">Uncharacterized protein</fullName>
    </submittedName>
</protein>
<feature type="region of interest" description="Disordered" evidence="1">
    <location>
        <begin position="110"/>
        <end position="141"/>
    </location>
</feature>
<feature type="compositionally biased region" description="Polar residues" evidence="1">
    <location>
        <begin position="115"/>
        <end position="126"/>
    </location>
</feature>
<gene>
    <name evidence="2" type="ORF">L917_15680</name>
</gene>
<dbReference type="AlphaFoldDB" id="W2KH09"/>
<dbReference type="VEuPathDB" id="FungiDB:PPTG_16067"/>
<evidence type="ECO:0000313" key="2">
    <source>
        <dbReference type="EMBL" id="ETL84506.1"/>
    </source>
</evidence>
<evidence type="ECO:0000256" key="1">
    <source>
        <dbReference type="SAM" id="MobiDB-lite"/>
    </source>
</evidence>
<proteinExistence type="predicted"/>
<dbReference type="OrthoDB" id="120721at2759"/>
<feature type="compositionally biased region" description="Polar residues" evidence="1">
    <location>
        <begin position="341"/>
        <end position="353"/>
    </location>
</feature>
<dbReference type="Proteomes" id="UP000054423">
    <property type="component" value="Unassembled WGS sequence"/>
</dbReference>
<accession>W2KH09</accession>
<feature type="region of interest" description="Disordered" evidence="1">
    <location>
        <begin position="341"/>
        <end position="366"/>
    </location>
</feature>
<organism evidence="2">
    <name type="scientific">Phytophthora nicotianae</name>
    <name type="common">Potato buckeye rot agent</name>
    <name type="synonym">Phytophthora parasitica</name>
    <dbReference type="NCBI Taxonomy" id="4792"/>
    <lineage>
        <taxon>Eukaryota</taxon>
        <taxon>Sar</taxon>
        <taxon>Stramenopiles</taxon>
        <taxon>Oomycota</taxon>
        <taxon>Peronosporomycetes</taxon>
        <taxon>Peronosporales</taxon>
        <taxon>Peronosporaceae</taxon>
        <taxon>Phytophthora</taxon>
    </lineage>
</organism>
<name>W2KH09_PHYNI</name>
<feature type="region of interest" description="Disordered" evidence="1">
    <location>
        <begin position="250"/>
        <end position="276"/>
    </location>
</feature>
<dbReference type="EMBL" id="KI681775">
    <property type="protein sequence ID" value="ETL84506.1"/>
    <property type="molecule type" value="Genomic_DNA"/>
</dbReference>